<dbReference type="Pfam" id="PF14238">
    <property type="entry name" value="DUF4340"/>
    <property type="match status" value="1"/>
</dbReference>
<dbReference type="STRING" id="1703770.AMJ39_01470"/>
<dbReference type="AlphaFoldDB" id="A0A0S7WW71"/>
<accession>A0A0S7WW71</accession>
<protein>
    <recommendedName>
        <fullName evidence="1">DUF4340 domain-containing protein</fullName>
    </recommendedName>
</protein>
<sequence>MKRRQFRPLLFALAALILLFLVSEGVLRLGRREPRSTTLFPDFDGSRVEAISIARRATSVRLTRAATGWRVHSDTMSYGADPDIVDRLITALADMEGSLVSHNPANHAVFEVDSVNGTSAAVLDAAGLPLASLVIGKTAPSMAGTYLRRADEPEVYLTDSFLRSIFSPNLRTWRNRKILSFEPSELRSIELESPTESIRLERTDADTPWQMTHPEECLADAATVDGMTRILSHLTASDFAPDTLSPENAGLTPPQYRIMIELASGESREVLAGGDPEAVRLNVQISGEKTTYILPRVSIEMVMKGPEELKAEIEDPVAPESVETK</sequence>
<organism evidence="2 3">
    <name type="scientific">candidate division TA06 bacterium DG_24</name>
    <dbReference type="NCBI Taxonomy" id="1703770"/>
    <lineage>
        <taxon>Bacteria</taxon>
        <taxon>Bacteria division TA06</taxon>
    </lineage>
</organism>
<evidence type="ECO:0000313" key="3">
    <source>
        <dbReference type="Proteomes" id="UP000052008"/>
    </source>
</evidence>
<proteinExistence type="predicted"/>
<dbReference type="Proteomes" id="UP000052008">
    <property type="component" value="Unassembled WGS sequence"/>
</dbReference>
<comment type="caution">
    <text evidence="2">The sequence shown here is derived from an EMBL/GenBank/DDBJ whole genome shotgun (WGS) entry which is preliminary data.</text>
</comment>
<evidence type="ECO:0000313" key="2">
    <source>
        <dbReference type="EMBL" id="KPJ54243.1"/>
    </source>
</evidence>
<gene>
    <name evidence="2" type="ORF">AMJ39_01470</name>
</gene>
<evidence type="ECO:0000259" key="1">
    <source>
        <dbReference type="Pfam" id="PF14238"/>
    </source>
</evidence>
<dbReference type="InterPro" id="IPR025641">
    <property type="entry name" value="DUF4340"/>
</dbReference>
<dbReference type="EMBL" id="LIZS01000005">
    <property type="protein sequence ID" value="KPJ54243.1"/>
    <property type="molecule type" value="Genomic_DNA"/>
</dbReference>
<feature type="domain" description="DUF4340" evidence="1">
    <location>
        <begin position="76"/>
        <end position="252"/>
    </location>
</feature>
<reference evidence="2 3" key="1">
    <citation type="journal article" date="2015" name="Microbiome">
        <title>Genomic resolution of linkages in carbon, nitrogen, and sulfur cycling among widespread estuary sediment bacteria.</title>
        <authorList>
            <person name="Baker B.J."/>
            <person name="Lazar C.S."/>
            <person name="Teske A.P."/>
            <person name="Dick G.J."/>
        </authorList>
    </citation>
    <scope>NUCLEOTIDE SEQUENCE [LARGE SCALE GENOMIC DNA]</scope>
    <source>
        <strain evidence="2">DG_24</strain>
    </source>
</reference>
<name>A0A0S7WW71_UNCT6</name>